<dbReference type="RefSeq" id="WP_200318654.1">
    <property type="nucleotide sequence ID" value="NZ_JAENJH010000003.1"/>
</dbReference>
<evidence type="ECO:0000256" key="1">
    <source>
        <dbReference type="SAM" id="Phobius"/>
    </source>
</evidence>
<keyword evidence="1" id="KW-0812">Transmembrane</keyword>
<name>A0A934V5D8_9PSEU</name>
<comment type="caution">
    <text evidence="2">The sequence shown here is derived from an EMBL/GenBank/DDBJ whole genome shotgun (WGS) entry which is preliminary data.</text>
</comment>
<sequence>MSEPPQYPQGSDLHQPYGVVPELPANRGTAVTAAVLALVGSAVHLLGVLALFSRIDVVVRSAFALTSLVANVVLVALLLPGAVLLLLRRVVGQVFVAIGAGVAIGYFAFMVLAGFAASLSLNGELDSDAADYLAGAGGLQAFVICLPAIATLVLALIAPTRRWVRQQRAW</sequence>
<feature type="transmembrane region" description="Helical" evidence="1">
    <location>
        <begin position="30"/>
        <end position="52"/>
    </location>
</feature>
<proteinExistence type="predicted"/>
<dbReference type="EMBL" id="JAENJH010000003">
    <property type="protein sequence ID" value="MBK1785619.1"/>
    <property type="molecule type" value="Genomic_DNA"/>
</dbReference>
<feature type="transmembrane region" description="Helical" evidence="1">
    <location>
        <begin position="139"/>
        <end position="158"/>
    </location>
</feature>
<evidence type="ECO:0000313" key="2">
    <source>
        <dbReference type="EMBL" id="MBK1785619.1"/>
    </source>
</evidence>
<keyword evidence="1" id="KW-1133">Transmembrane helix</keyword>
<feature type="transmembrane region" description="Helical" evidence="1">
    <location>
        <begin position="94"/>
        <end position="119"/>
    </location>
</feature>
<reference evidence="2" key="1">
    <citation type="submission" date="2020-12" db="EMBL/GenBank/DDBJ databases">
        <title>Prauserella sp. ASG 168, a novel actinomycete isolated from cave rock.</title>
        <authorList>
            <person name="Suriyachadkun C."/>
        </authorList>
    </citation>
    <scope>NUCLEOTIDE SEQUENCE</scope>
    <source>
        <strain evidence="2">ASG 168</strain>
    </source>
</reference>
<dbReference type="AlphaFoldDB" id="A0A934V5D8"/>
<keyword evidence="1" id="KW-0472">Membrane</keyword>
<dbReference type="Proteomes" id="UP000635245">
    <property type="component" value="Unassembled WGS sequence"/>
</dbReference>
<keyword evidence="3" id="KW-1185">Reference proteome</keyword>
<gene>
    <name evidence="2" type="ORF">JHE00_14915</name>
</gene>
<protein>
    <submittedName>
        <fullName evidence="2">Uncharacterized protein</fullName>
    </submittedName>
</protein>
<evidence type="ECO:0000313" key="3">
    <source>
        <dbReference type="Proteomes" id="UP000635245"/>
    </source>
</evidence>
<organism evidence="2 3">
    <name type="scientific">Prauserella cavernicola</name>
    <dbReference type="NCBI Taxonomy" id="2800127"/>
    <lineage>
        <taxon>Bacteria</taxon>
        <taxon>Bacillati</taxon>
        <taxon>Actinomycetota</taxon>
        <taxon>Actinomycetes</taxon>
        <taxon>Pseudonocardiales</taxon>
        <taxon>Pseudonocardiaceae</taxon>
        <taxon>Prauserella</taxon>
    </lineage>
</organism>
<feature type="transmembrane region" description="Helical" evidence="1">
    <location>
        <begin position="64"/>
        <end position="87"/>
    </location>
</feature>
<accession>A0A934V5D8</accession>